<dbReference type="PANTHER" id="PTHR43309:SF5">
    <property type="entry name" value="5-OXOPROLINASE SUBUNIT C"/>
    <property type="match status" value="1"/>
</dbReference>
<dbReference type="PANTHER" id="PTHR43309">
    <property type="entry name" value="5-OXOPROLINASE SUBUNIT C"/>
    <property type="match status" value="1"/>
</dbReference>
<sequence>MTKLKILKPGLLTTIQDRGRFLGLSLGLAQSGVMDNFAYDIALLLIESEGEQPVIEVTGGQFCMVVDCECEISITGADSEVYINEVKIQLWQSYQLRKDDKIEIKNVSFGLRNYIAVKGTWHTVDFYKSSCSTDLKAKLGGYLGRQLKLNDEIFVDEQVSNIKKIAKIGLESKSSSKQSYFSQIRLKDKLIRVCDGPQINAFTSEVIEQFFSNVYEVSPFSDRMGIRLVGNKISHKVNADIITDVVAFGAIQIPGDGMPIVMMADRQATGGYTKIANVIFEDLSILAQANPGDQIRFLRTGVETSKANKIEIDKYNLVDVRQYKMTLEEDNPSSNVIKNFNVLVETIT</sequence>
<dbReference type="SMART" id="SM00797">
    <property type="entry name" value="AHS2"/>
    <property type="match status" value="1"/>
</dbReference>
<name>A0ABT6NAW9_9FIRM</name>
<organism evidence="5 6">
    <name type="scientific">Fusibacter bizertensis</name>
    <dbReference type="NCBI Taxonomy" id="1488331"/>
    <lineage>
        <taxon>Bacteria</taxon>
        <taxon>Bacillati</taxon>
        <taxon>Bacillota</taxon>
        <taxon>Clostridia</taxon>
        <taxon>Eubacteriales</taxon>
        <taxon>Eubacteriales Family XII. Incertae Sedis</taxon>
        <taxon>Fusibacter</taxon>
    </lineage>
</organism>
<evidence type="ECO:0000259" key="4">
    <source>
        <dbReference type="SMART" id="SM00797"/>
    </source>
</evidence>
<dbReference type="InterPro" id="IPR003778">
    <property type="entry name" value="CT_A_B"/>
</dbReference>
<dbReference type="Pfam" id="PF02626">
    <property type="entry name" value="CT_A_B"/>
    <property type="match status" value="1"/>
</dbReference>
<feature type="domain" description="Carboxyltransferase" evidence="4">
    <location>
        <begin position="25"/>
        <end position="315"/>
    </location>
</feature>
<dbReference type="InterPro" id="IPR029000">
    <property type="entry name" value="Cyclophilin-like_dom_sf"/>
</dbReference>
<protein>
    <submittedName>
        <fullName evidence="5">Biotin-dependent carboxyltransferase family protein</fullName>
    </submittedName>
</protein>
<reference evidence="5 6" key="1">
    <citation type="submission" date="2023-04" db="EMBL/GenBank/DDBJ databases">
        <title>Fusibacter bizertensis strain WBS, isolated from littoral bottom sediments of the Arctic seas - biochemical and genomic analysis.</title>
        <authorList>
            <person name="Brioukhanov A.L."/>
        </authorList>
    </citation>
    <scope>NUCLEOTIDE SEQUENCE [LARGE SCALE GENOMIC DNA]</scope>
    <source>
        <strain evidence="5 6">WBS</strain>
    </source>
</reference>
<evidence type="ECO:0000256" key="2">
    <source>
        <dbReference type="ARBA" id="ARBA00022801"/>
    </source>
</evidence>
<keyword evidence="6" id="KW-1185">Reference proteome</keyword>
<dbReference type="NCBIfam" id="TIGR00724">
    <property type="entry name" value="urea_amlyse_rel"/>
    <property type="match status" value="1"/>
</dbReference>
<dbReference type="EMBL" id="JARYZI010000003">
    <property type="protein sequence ID" value="MDH8677556.1"/>
    <property type="molecule type" value="Genomic_DNA"/>
</dbReference>
<proteinExistence type="predicted"/>
<dbReference type="SUPFAM" id="SSF50891">
    <property type="entry name" value="Cyclophilin-like"/>
    <property type="match status" value="1"/>
</dbReference>
<dbReference type="InterPro" id="IPR052708">
    <property type="entry name" value="PxpC"/>
</dbReference>
<evidence type="ECO:0000256" key="3">
    <source>
        <dbReference type="ARBA" id="ARBA00022840"/>
    </source>
</evidence>
<keyword evidence="1" id="KW-0547">Nucleotide-binding</keyword>
<dbReference type="RefSeq" id="WP_281093378.1">
    <property type="nucleotide sequence ID" value="NZ_JARYZI010000003.1"/>
</dbReference>
<gene>
    <name evidence="5" type="ORF">QE109_05330</name>
</gene>
<dbReference type="Gene3D" id="2.40.100.10">
    <property type="entry name" value="Cyclophilin-like"/>
    <property type="match status" value="1"/>
</dbReference>
<dbReference type="Proteomes" id="UP001158045">
    <property type="component" value="Unassembled WGS sequence"/>
</dbReference>
<evidence type="ECO:0000313" key="6">
    <source>
        <dbReference type="Proteomes" id="UP001158045"/>
    </source>
</evidence>
<keyword evidence="2" id="KW-0378">Hydrolase</keyword>
<keyword evidence="3" id="KW-0067">ATP-binding</keyword>
<comment type="caution">
    <text evidence="5">The sequence shown here is derived from an EMBL/GenBank/DDBJ whole genome shotgun (WGS) entry which is preliminary data.</text>
</comment>
<accession>A0ABT6NAW9</accession>
<evidence type="ECO:0000313" key="5">
    <source>
        <dbReference type="EMBL" id="MDH8677556.1"/>
    </source>
</evidence>
<evidence type="ECO:0000256" key="1">
    <source>
        <dbReference type="ARBA" id="ARBA00022741"/>
    </source>
</evidence>